<evidence type="ECO:0000313" key="2">
    <source>
        <dbReference type="EMBL" id="GBN52894.1"/>
    </source>
</evidence>
<gene>
    <name evidence="2" type="ORF">AVEN_249251_1</name>
</gene>
<proteinExistence type="predicted"/>
<feature type="non-terminal residue" evidence="2">
    <location>
        <position position="1"/>
    </location>
</feature>
<keyword evidence="3" id="KW-1185">Reference proteome</keyword>
<dbReference type="Proteomes" id="UP000499080">
    <property type="component" value="Unassembled WGS sequence"/>
</dbReference>
<accession>A0A4Y2PNK9</accession>
<sequence length="121" mass="13076">AAIPRKWALSKKVAKEPPHSHPELKRNDFRQMLRGVVRIDPAGGSTSGALSDSIDCFPGRILPLYIESPGLSKVPLPVSGTDAILIGTARGLAGKTFLSTCLLDPTVYPSDKFDSDYVREK</sequence>
<comment type="caution">
    <text evidence="2">The sequence shown here is derived from an EMBL/GenBank/DDBJ whole genome shotgun (WGS) entry which is preliminary data.</text>
</comment>
<protein>
    <submittedName>
        <fullName evidence="2">Uncharacterized protein</fullName>
    </submittedName>
</protein>
<dbReference type="AlphaFoldDB" id="A0A4Y2PNK9"/>
<reference evidence="2 3" key="1">
    <citation type="journal article" date="2019" name="Sci. Rep.">
        <title>Orb-weaving spider Araneus ventricosus genome elucidates the spidroin gene catalogue.</title>
        <authorList>
            <person name="Kono N."/>
            <person name="Nakamura H."/>
            <person name="Ohtoshi R."/>
            <person name="Moran D.A.P."/>
            <person name="Shinohara A."/>
            <person name="Yoshida Y."/>
            <person name="Fujiwara M."/>
            <person name="Mori M."/>
            <person name="Tomita M."/>
            <person name="Arakawa K."/>
        </authorList>
    </citation>
    <scope>NUCLEOTIDE SEQUENCE [LARGE SCALE GENOMIC DNA]</scope>
</reference>
<dbReference type="EMBL" id="BGPR01011775">
    <property type="protein sequence ID" value="GBN52894.1"/>
    <property type="molecule type" value="Genomic_DNA"/>
</dbReference>
<feature type="compositionally biased region" description="Basic and acidic residues" evidence="1">
    <location>
        <begin position="13"/>
        <end position="24"/>
    </location>
</feature>
<organism evidence="2 3">
    <name type="scientific">Araneus ventricosus</name>
    <name type="common">Orbweaver spider</name>
    <name type="synonym">Epeira ventricosa</name>
    <dbReference type="NCBI Taxonomy" id="182803"/>
    <lineage>
        <taxon>Eukaryota</taxon>
        <taxon>Metazoa</taxon>
        <taxon>Ecdysozoa</taxon>
        <taxon>Arthropoda</taxon>
        <taxon>Chelicerata</taxon>
        <taxon>Arachnida</taxon>
        <taxon>Araneae</taxon>
        <taxon>Araneomorphae</taxon>
        <taxon>Entelegynae</taxon>
        <taxon>Araneoidea</taxon>
        <taxon>Araneidae</taxon>
        <taxon>Araneus</taxon>
    </lineage>
</organism>
<evidence type="ECO:0000313" key="3">
    <source>
        <dbReference type="Proteomes" id="UP000499080"/>
    </source>
</evidence>
<name>A0A4Y2PNK9_ARAVE</name>
<feature type="region of interest" description="Disordered" evidence="1">
    <location>
        <begin position="1"/>
        <end position="24"/>
    </location>
</feature>
<evidence type="ECO:0000256" key="1">
    <source>
        <dbReference type="SAM" id="MobiDB-lite"/>
    </source>
</evidence>